<dbReference type="Proteomes" id="UP000234681">
    <property type="component" value="Chromosome 13"/>
</dbReference>
<proteinExistence type="predicted"/>
<organism evidence="1 2">
    <name type="scientific">Rattus norvegicus</name>
    <name type="common">Rat</name>
    <dbReference type="NCBI Taxonomy" id="10116"/>
    <lineage>
        <taxon>Eukaryota</taxon>
        <taxon>Metazoa</taxon>
        <taxon>Chordata</taxon>
        <taxon>Craniata</taxon>
        <taxon>Vertebrata</taxon>
        <taxon>Euteleostomi</taxon>
        <taxon>Mammalia</taxon>
        <taxon>Eutheria</taxon>
        <taxon>Euarchontoglires</taxon>
        <taxon>Glires</taxon>
        <taxon>Rodentia</taxon>
        <taxon>Myomorpha</taxon>
        <taxon>Muroidea</taxon>
        <taxon>Muridae</taxon>
        <taxon>Murinae</taxon>
        <taxon>Rattus</taxon>
    </lineage>
</organism>
<name>A6ID02_RAT</name>
<protein>
    <submittedName>
        <fullName evidence="1">RCG46503</fullName>
    </submittedName>
</protein>
<reference evidence="1 2" key="1">
    <citation type="submission" date="2005-09" db="EMBL/GenBank/DDBJ databases">
        <authorList>
            <person name="Mural R.J."/>
            <person name="Li P.W."/>
            <person name="Adams M.D."/>
            <person name="Amanatides P.G."/>
            <person name="Baden-Tillson H."/>
            <person name="Barnstead M."/>
            <person name="Chin S.H."/>
            <person name="Dew I."/>
            <person name="Evans C.A."/>
            <person name="Ferriera S."/>
            <person name="Flanigan M."/>
            <person name="Fosler C."/>
            <person name="Glodek A."/>
            <person name="Gu Z."/>
            <person name="Holt R.A."/>
            <person name="Jennings D."/>
            <person name="Kraft C.L."/>
            <person name="Lu F."/>
            <person name="Nguyen T."/>
            <person name="Nusskern D.R."/>
            <person name="Pfannkoch C.M."/>
            <person name="Sitter C."/>
            <person name="Sutton G.G."/>
            <person name="Venter J.C."/>
            <person name="Wang Z."/>
            <person name="Woodage T."/>
            <person name="Zheng X.H."/>
            <person name="Zhong F."/>
        </authorList>
    </citation>
    <scope>NUCLEOTIDE SEQUENCE [LARGE SCALE GENOMIC DNA]</scope>
    <source>
        <strain>BN</strain>
        <strain evidence="2">Sprague-Dawley</strain>
    </source>
</reference>
<accession>A6ID02</accession>
<dbReference type="EMBL" id="CH473958">
    <property type="protein sequence ID" value="EDM09495.1"/>
    <property type="molecule type" value="Genomic_DNA"/>
</dbReference>
<evidence type="ECO:0000313" key="1">
    <source>
        <dbReference type="EMBL" id="EDM09495.1"/>
    </source>
</evidence>
<gene>
    <name evidence="1" type="ORF">rCG_46503</name>
</gene>
<evidence type="ECO:0000313" key="2">
    <source>
        <dbReference type="Proteomes" id="UP000234681"/>
    </source>
</evidence>
<sequence>MWTKVLERIG</sequence>